<sequence length="242" mass="26840">MPTACADCPLRCQPMFQPMNAGEVAFMQAFKSSEVEVAAGQVLLWEGQSSPWLYTVLRGQGLRSKSLPDGERQVVNFVFPGDFLGLQSGVMGEMKHSVEATTDMTLCRFERNELWRVFRDQPARAFDLTYLAATEEHFLGEALLTLGQRDATSRLAWALLRLWRRAVATGMQGPRGVPLPWRQRDLADALGLSLVHTNKTLARLRILGAAHWSGGYLAVPDPARLAELAQEEDGASTPRPLF</sequence>
<keyword evidence="6" id="KW-1185">Reference proteome</keyword>
<evidence type="ECO:0000256" key="1">
    <source>
        <dbReference type="ARBA" id="ARBA00023015"/>
    </source>
</evidence>
<dbReference type="InterPro" id="IPR012318">
    <property type="entry name" value="HTH_CRP"/>
</dbReference>
<keyword evidence="2" id="KW-0238">DNA-binding</keyword>
<keyword evidence="3" id="KW-0804">Transcription</keyword>
<dbReference type="Pfam" id="PF13545">
    <property type="entry name" value="HTH_Crp_2"/>
    <property type="match status" value="1"/>
</dbReference>
<dbReference type="CDD" id="cd00038">
    <property type="entry name" value="CAP_ED"/>
    <property type="match status" value="1"/>
</dbReference>
<dbReference type="EMBL" id="QBKP01000001">
    <property type="protein sequence ID" value="PTX53425.1"/>
    <property type="molecule type" value="Genomic_DNA"/>
</dbReference>
<dbReference type="InterPro" id="IPR036388">
    <property type="entry name" value="WH-like_DNA-bd_sf"/>
</dbReference>
<dbReference type="AlphaFoldDB" id="A0A2T6BBH4"/>
<dbReference type="Gene3D" id="2.60.120.10">
    <property type="entry name" value="Jelly Rolls"/>
    <property type="match status" value="1"/>
</dbReference>
<reference evidence="5 6" key="1">
    <citation type="submission" date="2018-04" db="EMBL/GenBank/DDBJ databases">
        <title>Genomic Encyclopedia of Archaeal and Bacterial Type Strains, Phase II (KMG-II): from individual species to whole genera.</title>
        <authorList>
            <person name="Goeker M."/>
        </authorList>
    </citation>
    <scope>NUCLEOTIDE SEQUENCE [LARGE SCALE GENOMIC DNA]</scope>
    <source>
        <strain evidence="5 6">DSM 21823</strain>
    </source>
</reference>
<comment type="caution">
    <text evidence="5">The sequence shown here is derived from an EMBL/GenBank/DDBJ whole genome shotgun (WGS) entry which is preliminary data.</text>
</comment>
<dbReference type="SUPFAM" id="SSF51206">
    <property type="entry name" value="cAMP-binding domain-like"/>
    <property type="match status" value="1"/>
</dbReference>
<dbReference type="GO" id="GO:0003677">
    <property type="term" value="F:DNA binding"/>
    <property type="evidence" value="ECO:0007669"/>
    <property type="project" value="UniProtKB-KW"/>
</dbReference>
<evidence type="ECO:0000313" key="5">
    <source>
        <dbReference type="EMBL" id="PTX53425.1"/>
    </source>
</evidence>
<evidence type="ECO:0000256" key="2">
    <source>
        <dbReference type="ARBA" id="ARBA00023125"/>
    </source>
</evidence>
<feature type="domain" description="HTH crp-type" evidence="4">
    <location>
        <begin position="149"/>
        <end position="223"/>
    </location>
</feature>
<dbReference type="InterPro" id="IPR014710">
    <property type="entry name" value="RmlC-like_jellyroll"/>
</dbReference>
<dbReference type="PROSITE" id="PS51063">
    <property type="entry name" value="HTH_CRP_2"/>
    <property type="match status" value="1"/>
</dbReference>
<dbReference type="PANTHER" id="PTHR24567">
    <property type="entry name" value="CRP FAMILY TRANSCRIPTIONAL REGULATORY PROTEIN"/>
    <property type="match status" value="1"/>
</dbReference>
<dbReference type="GO" id="GO:0005829">
    <property type="term" value="C:cytosol"/>
    <property type="evidence" value="ECO:0007669"/>
    <property type="project" value="TreeGrafter"/>
</dbReference>
<dbReference type="GO" id="GO:0003700">
    <property type="term" value="F:DNA-binding transcription factor activity"/>
    <property type="evidence" value="ECO:0007669"/>
    <property type="project" value="TreeGrafter"/>
</dbReference>
<evidence type="ECO:0000256" key="3">
    <source>
        <dbReference type="ARBA" id="ARBA00023163"/>
    </source>
</evidence>
<evidence type="ECO:0000259" key="4">
    <source>
        <dbReference type="PROSITE" id="PS51063"/>
    </source>
</evidence>
<dbReference type="InterPro" id="IPR018490">
    <property type="entry name" value="cNMP-bd_dom_sf"/>
</dbReference>
<evidence type="ECO:0000313" key="6">
    <source>
        <dbReference type="Proteomes" id="UP000244224"/>
    </source>
</evidence>
<dbReference type="InterPro" id="IPR050397">
    <property type="entry name" value="Env_Response_Regulators"/>
</dbReference>
<dbReference type="InterPro" id="IPR000595">
    <property type="entry name" value="cNMP-bd_dom"/>
</dbReference>
<dbReference type="OrthoDB" id="7584044at2"/>
<dbReference type="InterPro" id="IPR036390">
    <property type="entry name" value="WH_DNA-bd_sf"/>
</dbReference>
<dbReference type="Proteomes" id="UP000244224">
    <property type="component" value="Unassembled WGS sequence"/>
</dbReference>
<dbReference type="RefSeq" id="WP_054301646.1">
    <property type="nucleotide sequence ID" value="NZ_QBKP01000001.1"/>
</dbReference>
<protein>
    <submittedName>
        <fullName evidence="5">CRP-like cAMP-binding protein</fullName>
    </submittedName>
</protein>
<dbReference type="PANTHER" id="PTHR24567:SF68">
    <property type="entry name" value="DNA-BINDING TRANSCRIPTIONAL DUAL REGULATOR CRP"/>
    <property type="match status" value="1"/>
</dbReference>
<keyword evidence="1" id="KW-0805">Transcription regulation</keyword>
<organism evidence="5 6">
    <name type="scientific">Gemmobacter caeni</name>
    <dbReference type="NCBI Taxonomy" id="589035"/>
    <lineage>
        <taxon>Bacteria</taxon>
        <taxon>Pseudomonadati</taxon>
        <taxon>Pseudomonadota</taxon>
        <taxon>Alphaproteobacteria</taxon>
        <taxon>Rhodobacterales</taxon>
        <taxon>Paracoccaceae</taxon>
        <taxon>Gemmobacter</taxon>
    </lineage>
</organism>
<dbReference type="SUPFAM" id="SSF46785">
    <property type="entry name" value="Winged helix' DNA-binding domain"/>
    <property type="match status" value="1"/>
</dbReference>
<gene>
    <name evidence="5" type="ORF">C8N34_101341</name>
</gene>
<name>A0A2T6BBH4_9RHOB</name>
<dbReference type="Pfam" id="PF00027">
    <property type="entry name" value="cNMP_binding"/>
    <property type="match status" value="1"/>
</dbReference>
<dbReference type="Gene3D" id="1.10.10.10">
    <property type="entry name" value="Winged helix-like DNA-binding domain superfamily/Winged helix DNA-binding domain"/>
    <property type="match status" value="1"/>
</dbReference>
<accession>A0A2T6BBH4</accession>
<proteinExistence type="predicted"/>